<dbReference type="InterPro" id="IPR006016">
    <property type="entry name" value="UspA"/>
</dbReference>
<accession>A0ABT4S4J6</accession>
<dbReference type="PANTHER" id="PTHR46268">
    <property type="entry name" value="STRESS RESPONSE PROTEIN NHAX"/>
    <property type="match status" value="1"/>
</dbReference>
<dbReference type="Proteomes" id="UP001144036">
    <property type="component" value="Unassembled WGS sequence"/>
</dbReference>
<dbReference type="InterPro" id="IPR006015">
    <property type="entry name" value="Universal_stress_UspA"/>
</dbReference>
<evidence type="ECO:0000259" key="2">
    <source>
        <dbReference type="Pfam" id="PF00582"/>
    </source>
</evidence>
<keyword evidence="4" id="KW-1185">Reference proteome</keyword>
<dbReference type="InterPro" id="IPR014729">
    <property type="entry name" value="Rossmann-like_a/b/a_fold"/>
</dbReference>
<dbReference type="EMBL" id="JAPNNL010000003">
    <property type="protein sequence ID" value="MDA0632065.1"/>
    <property type="molecule type" value="Genomic_DNA"/>
</dbReference>
<evidence type="ECO:0000313" key="4">
    <source>
        <dbReference type="Proteomes" id="UP001144036"/>
    </source>
</evidence>
<dbReference type="PRINTS" id="PR01438">
    <property type="entry name" value="UNVRSLSTRESS"/>
</dbReference>
<dbReference type="RefSeq" id="WP_270152843.1">
    <property type="nucleotide sequence ID" value="NZ_JAPNNL010000003.1"/>
</dbReference>
<dbReference type="Gene3D" id="3.40.50.620">
    <property type="entry name" value="HUPs"/>
    <property type="match status" value="2"/>
</dbReference>
<feature type="domain" description="UspA" evidence="2">
    <location>
        <begin position="8"/>
        <end position="142"/>
    </location>
</feature>
<dbReference type="PANTHER" id="PTHR46268:SF6">
    <property type="entry name" value="UNIVERSAL STRESS PROTEIN UP12"/>
    <property type="match status" value="1"/>
</dbReference>
<gene>
    <name evidence="3" type="ORF">OUY22_01450</name>
</gene>
<comment type="caution">
    <text evidence="3">The sequence shown here is derived from an EMBL/GenBank/DDBJ whole genome shotgun (WGS) entry which is preliminary data.</text>
</comment>
<proteinExistence type="inferred from homology"/>
<reference evidence="3" key="1">
    <citation type="submission" date="2022-11" db="EMBL/GenBank/DDBJ databases">
        <title>Nonomuraea corallina sp. nov., a new species of the genus Nonomuraea isolated from sea side sediment in Thai sea.</title>
        <authorList>
            <person name="Ngamcharungchit C."/>
            <person name="Matsumoto A."/>
            <person name="Suriyachadkun C."/>
            <person name="Panbangred W."/>
            <person name="Inahashi Y."/>
            <person name="Intra B."/>
        </authorList>
    </citation>
    <scope>NUCLEOTIDE SEQUENCE</scope>
    <source>
        <strain evidence="3">MCN248</strain>
    </source>
</reference>
<sequence>MSDGHAGRPIVVGYDDSPESGQALGWALDEARLRGLPVLVCHALNWPYALRAVPKETVAQIERVALGVVDDGVSRARKLAPEVDVRPLLGRGTPAAVLLEVARAAELVVLGFRGLGGFEGLRVGSAAVQVPAHSVGPVVVVRPLLPPDGRDVRDVRIVAGLDGSPASLAAFDFALEEAALRGGALTALCCWGEHGSVPWEDPLPFVSSRALRSGAEARFREVVTQLAGRHPEVPVVTEFVTERAQRALIDSSKEATLLVLGNRGNESPACLLLGRVLQTALLEAWCPVAVTPAT</sequence>
<dbReference type="SUPFAM" id="SSF52402">
    <property type="entry name" value="Adenine nucleotide alpha hydrolases-like"/>
    <property type="match status" value="2"/>
</dbReference>
<protein>
    <submittedName>
        <fullName evidence="3">Universal stress protein</fullName>
    </submittedName>
</protein>
<dbReference type="Pfam" id="PF00582">
    <property type="entry name" value="Usp"/>
    <property type="match status" value="2"/>
</dbReference>
<comment type="similarity">
    <text evidence="1">Belongs to the universal stress protein A family.</text>
</comment>
<evidence type="ECO:0000313" key="3">
    <source>
        <dbReference type="EMBL" id="MDA0632065.1"/>
    </source>
</evidence>
<evidence type="ECO:0000256" key="1">
    <source>
        <dbReference type="ARBA" id="ARBA00008791"/>
    </source>
</evidence>
<organism evidence="3 4">
    <name type="scientific">Nonomuraea corallina</name>
    <dbReference type="NCBI Taxonomy" id="2989783"/>
    <lineage>
        <taxon>Bacteria</taxon>
        <taxon>Bacillati</taxon>
        <taxon>Actinomycetota</taxon>
        <taxon>Actinomycetes</taxon>
        <taxon>Streptosporangiales</taxon>
        <taxon>Streptosporangiaceae</taxon>
        <taxon>Nonomuraea</taxon>
    </lineage>
</organism>
<name>A0ABT4S4J6_9ACTN</name>
<feature type="domain" description="UspA" evidence="2">
    <location>
        <begin position="156"/>
        <end position="292"/>
    </location>
</feature>